<feature type="transmembrane region" description="Helical" evidence="1">
    <location>
        <begin position="204"/>
        <end position="223"/>
    </location>
</feature>
<dbReference type="PANTHER" id="PTHR18640:SF5">
    <property type="entry name" value="SODIUM_BILE ACID COTRANSPORTER 7"/>
    <property type="match status" value="1"/>
</dbReference>
<sequence length="333" mass="35277">MARSRYLPDNFTIALVVVVALASLWPASGGTAHFFERLTTVAIGLLFFLHGAKLSREAILGGITHWRLHVLVFAATFVMFPVLGLVLRPVLQPLVTPDLYTGVLFLCVLPATVQSAIAFTSMARGNIPAAVCSASASTLLGVFVTPLLVNLIVVQHGAAGASLDAVGRILLQLMVPFVAGHLMRPWIGGWIKKRASVLTLVDRGSILLVVYTAFSAAVIEGLWKQVPVSALVGLLVVCAVILGLALAITAWAGRALGFDMADQITIVFCGSKKSLASGIPMAKVLFASHAVGAIVLPLMLFHQMQLMVCAVLAQRYARRSAEPVEVNPAKTPA</sequence>
<feature type="transmembrane region" description="Helical" evidence="1">
    <location>
        <begin position="131"/>
        <end position="153"/>
    </location>
</feature>
<proteinExistence type="predicted"/>
<protein>
    <submittedName>
        <fullName evidence="2">Bile acid:sodium symporter family protein</fullName>
    </submittedName>
</protein>
<keyword evidence="1" id="KW-1133">Transmembrane helix</keyword>
<organism evidence="2 3">
    <name type="scientific">Variovorax ureilyticus</name>
    <dbReference type="NCBI Taxonomy" id="1836198"/>
    <lineage>
        <taxon>Bacteria</taxon>
        <taxon>Pseudomonadati</taxon>
        <taxon>Pseudomonadota</taxon>
        <taxon>Betaproteobacteria</taxon>
        <taxon>Burkholderiales</taxon>
        <taxon>Comamonadaceae</taxon>
        <taxon>Variovorax</taxon>
    </lineage>
</organism>
<keyword evidence="1" id="KW-0812">Transmembrane</keyword>
<reference evidence="2 3" key="1">
    <citation type="submission" date="2024-03" db="EMBL/GenBank/DDBJ databases">
        <title>Novel species of the genus Variovorax.</title>
        <authorList>
            <person name="Liu Q."/>
            <person name="Xin Y.-H."/>
        </authorList>
    </citation>
    <scope>NUCLEOTIDE SEQUENCE [LARGE SCALE GENOMIC DNA]</scope>
    <source>
        <strain evidence="2 3">KACC 18899</strain>
    </source>
</reference>
<evidence type="ECO:0000256" key="1">
    <source>
        <dbReference type="SAM" id="Phobius"/>
    </source>
</evidence>
<dbReference type="Gene3D" id="1.20.1530.20">
    <property type="match status" value="1"/>
</dbReference>
<dbReference type="EMBL" id="JBBKZU010000005">
    <property type="protein sequence ID" value="MEJ8812062.1"/>
    <property type="molecule type" value="Genomic_DNA"/>
</dbReference>
<evidence type="ECO:0000313" key="2">
    <source>
        <dbReference type="EMBL" id="MEJ8812062.1"/>
    </source>
</evidence>
<keyword evidence="1" id="KW-0472">Membrane</keyword>
<keyword evidence="3" id="KW-1185">Reference proteome</keyword>
<evidence type="ECO:0000313" key="3">
    <source>
        <dbReference type="Proteomes" id="UP001365846"/>
    </source>
</evidence>
<comment type="caution">
    <text evidence="2">The sequence shown here is derived from an EMBL/GenBank/DDBJ whole genome shotgun (WGS) entry which is preliminary data.</text>
</comment>
<dbReference type="Pfam" id="PF13593">
    <property type="entry name" value="SBF_like"/>
    <property type="match status" value="1"/>
</dbReference>
<accession>A0ABU8VEH2</accession>
<feature type="transmembrane region" description="Helical" evidence="1">
    <location>
        <begin position="99"/>
        <end position="119"/>
    </location>
</feature>
<dbReference type="RefSeq" id="WP_340357328.1">
    <property type="nucleotide sequence ID" value="NZ_JBBKZU010000005.1"/>
</dbReference>
<feature type="transmembrane region" description="Helical" evidence="1">
    <location>
        <begin position="165"/>
        <end position="183"/>
    </location>
</feature>
<gene>
    <name evidence="2" type="ORF">WKW77_13355</name>
</gene>
<feature type="transmembrane region" description="Helical" evidence="1">
    <location>
        <begin position="68"/>
        <end position="87"/>
    </location>
</feature>
<dbReference type="Proteomes" id="UP001365846">
    <property type="component" value="Unassembled WGS sequence"/>
</dbReference>
<dbReference type="InterPro" id="IPR038770">
    <property type="entry name" value="Na+/solute_symporter_sf"/>
</dbReference>
<feature type="transmembrane region" description="Helical" evidence="1">
    <location>
        <begin position="229"/>
        <end position="252"/>
    </location>
</feature>
<dbReference type="PIRSF" id="PIRSF026166">
    <property type="entry name" value="UCP026166"/>
    <property type="match status" value="1"/>
</dbReference>
<feature type="transmembrane region" description="Helical" evidence="1">
    <location>
        <begin position="281"/>
        <end position="301"/>
    </location>
</feature>
<name>A0ABU8VEH2_9BURK</name>
<dbReference type="PANTHER" id="PTHR18640">
    <property type="entry name" value="SOLUTE CARRIER FAMILY 10 MEMBER 7"/>
    <property type="match status" value="1"/>
</dbReference>
<dbReference type="InterPro" id="IPR016833">
    <property type="entry name" value="Put_Na-Bile_cotransptr"/>
</dbReference>